<gene>
    <name evidence="2" type="ORF">NCTC9239_02242</name>
</gene>
<keyword evidence="3" id="KW-1185">Reference proteome</keyword>
<feature type="domain" description="DDE" evidence="1">
    <location>
        <begin position="120"/>
        <end position="226"/>
    </location>
</feature>
<sequence>MQAQQTISAPAVEVLTRAQLIASQNDAFRKALASTVHDGVRLQGFCLTTPGFNAQSFVARATILEALRNFDAFTEGDDPYGQHDFVSVSVAVAGGKLNVLFKIDYFSGSDCFYGSDNPADDEGEVLDVIVQRRRDTEAALKLIKRLLRNQPVEPESITTDGLASYGAALDLLELRHLHRPGRLRDNNRAENSHLQIRRRERQQQRFKSQASAQRFLTAHAAVYNTFNIQRHLISRSTLRRFRVDADAAWAAATV</sequence>
<dbReference type="AlphaFoldDB" id="A0A4P1KBX1"/>
<evidence type="ECO:0000259" key="1">
    <source>
        <dbReference type="Pfam" id="PF13610"/>
    </source>
</evidence>
<dbReference type="Pfam" id="PF13610">
    <property type="entry name" value="DDE_Tnp_IS240"/>
    <property type="match status" value="1"/>
</dbReference>
<dbReference type="InterPro" id="IPR052183">
    <property type="entry name" value="IS_Transposase"/>
</dbReference>
<dbReference type="PANTHER" id="PTHR35528">
    <property type="entry name" value="BLL1675 PROTEIN"/>
    <property type="match status" value="1"/>
</dbReference>
<evidence type="ECO:0000313" key="3">
    <source>
        <dbReference type="Proteomes" id="UP000309952"/>
    </source>
</evidence>
<proteinExistence type="predicted"/>
<reference evidence="2 3" key="1">
    <citation type="submission" date="2019-04" db="EMBL/GenBank/DDBJ databases">
        <authorList>
            <consortium name="Pathogen Informatics"/>
        </authorList>
    </citation>
    <scope>NUCLEOTIDE SEQUENCE [LARGE SCALE GENOMIC DNA]</scope>
    <source>
        <strain evidence="2 3">NCTC9239</strain>
    </source>
</reference>
<dbReference type="EMBL" id="LR588407">
    <property type="protein sequence ID" value="VTO16896.1"/>
    <property type="molecule type" value="Genomic_DNA"/>
</dbReference>
<name>A0A4P1KBX1_9CAUL</name>
<evidence type="ECO:0000313" key="2">
    <source>
        <dbReference type="EMBL" id="VTO16896.1"/>
    </source>
</evidence>
<dbReference type="InterPro" id="IPR032874">
    <property type="entry name" value="DDE_dom"/>
</dbReference>
<accession>A0A4P1KBX1</accession>
<dbReference type="KEGG" id="bvy:NCTC9239_02242"/>
<protein>
    <submittedName>
        <fullName evidence="2">Protein of uncharacterized function (DUF3768)</fullName>
    </submittedName>
</protein>
<organism evidence="2 3">
    <name type="scientific">Brevundimonas vancanneytii</name>
    <dbReference type="NCBI Taxonomy" id="1325724"/>
    <lineage>
        <taxon>Bacteria</taxon>
        <taxon>Pseudomonadati</taxon>
        <taxon>Pseudomonadota</taxon>
        <taxon>Alphaproteobacteria</taxon>
        <taxon>Caulobacterales</taxon>
        <taxon>Caulobacteraceae</taxon>
        <taxon>Brevundimonas</taxon>
    </lineage>
</organism>
<dbReference type="PANTHER" id="PTHR35528:SF3">
    <property type="entry name" value="BLL1675 PROTEIN"/>
    <property type="match status" value="1"/>
</dbReference>
<dbReference type="Proteomes" id="UP000309952">
    <property type="component" value="Chromosome"/>
</dbReference>